<dbReference type="PANTHER" id="PTHR24321">
    <property type="entry name" value="DEHYDROGENASES, SHORT CHAIN"/>
    <property type="match status" value="1"/>
</dbReference>
<dbReference type="InterPro" id="IPR023985">
    <property type="entry name" value="SDR_subfam_1"/>
</dbReference>
<evidence type="ECO:0000256" key="3">
    <source>
        <dbReference type="ARBA" id="ARBA00023027"/>
    </source>
</evidence>
<comment type="caution">
    <text evidence="4">The sequence shown here is derived from an EMBL/GenBank/DDBJ whole genome shotgun (WGS) entry which is preliminary data.</text>
</comment>
<evidence type="ECO:0000313" key="5">
    <source>
        <dbReference type="Proteomes" id="UP001275440"/>
    </source>
</evidence>
<dbReference type="NCBIfam" id="NF009467">
    <property type="entry name" value="PRK12826.1-3"/>
    <property type="match status" value="1"/>
</dbReference>
<dbReference type="InterPro" id="IPR002347">
    <property type="entry name" value="SDR_fam"/>
</dbReference>
<accession>A0ABU3WQF9</accession>
<dbReference type="InterPro" id="IPR036291">
    <property type="entry name" value="NAD(P)-bd_dom_sf"/>
</dbReference>
<dbReference type="EMBL" id="WBMO01000001">
    <property type="protein sequence ID" value="MDV2476236.1"/>
    <property type="molecule type" value="Genomic_DNA"/>
</dbReference>
<keyword evidence="2" id="KW-0560">Oxidoreductase</keyword>
<evidence type="ECO:0000313" key="4">
    <source>
        <dbReference type="EMBL" id="MDV2476236.1"/>
    </source>
</evidence>
<keyword evidence="5" id="KW-1185">Reference proteome</keyword>
<dbReference type="Gene3D" id="3.40.50.720">
    <property type="entry name" value="NAD(P)-binding Rossmann-like Domain"/>
    <property type="match status" value="1"/>
</dbReference>
<sequence>MGRLEGKVAFITGAARGQGRSHAVRLAEEGASSIIAMDICEQIPTVFYPMATSEDLAETERLVKEAGGAIVTSIGDVRNIEDVQNAYNAGIEQFGKVDIVLPNAGIMPVIGPGEQRQAWHDAIDTMLTGVWHVLEVTVPDLVERGEGGSIIITSSAAGLTSIGLNTLPGQVGYSAAKHGVVGLMRIYAKQLAPHSIRVNTIHPTGVNTPMVANLEYAEFLGANPDVAADESYKNPMPVELIEAVDISNAIVYLASDEGRYVTGVTFPVDAGYNIR</sequence>
<proteinExistence type="inferred from homology"/>
<gene>
    <name evidence="4" type="ORF">F8M49_14370</name>
</gene>
<evidence type="ECO:0000256" key="2">
    <source>
        <dbReference type="ARBA" id="ARBA00023002"/>
    </source>
</evidence>
<dbReference type="Proteomes" id="UP001275440">
    <property type="component" value="Unassembled WGS sequence"/>
</dbReference>
<organism evidence="4 5">
    <name type="scientific">Rhodococcus zopfii</name>
    <dbReference type="NCBI Taxonomy" id="43772"/>
    <lineage>
        <taxon>Bacteria</taxon>
        <taxon>Bacillati</taxon>
        <taxon>Actinomycetota</taxon>
        <taxon>Actinomycetes</taxon>
        <taxon>Mycobacteriales</taxon>
        <taxon>Nocardiaceae</taxon>
        <taxon>Rhodococcus</taxon>
    </lineage>
</organism>
<protein>
    <submittedName>
        <fullName evidence="4">Mycofactocin-coupled SDR family oxidoreductase</fullName>
    </submittedName>
</protein>
<dbReference type="PRINTS" id="PR00081">
    <property type="entry name" value="GDHRDH"/>
</dbReference>
<keyword evidence="3" id="KW-0520">NAD</keyword>
<dbReference type="CDD" id="cd05233">
    <property type="entry name" value="SDR_c"/>
    <property type="match status" value="1"/>
</dbReference>
<reference evidence="4 5" key="1">
    <citation type="submission" date="2019-10" db="EMBL/GenBank/DDBJ databases">
        <title>Draft Genome Assembly of Rhodococcus zopfii DSM44189.</title>
        <authorList>
            <person name="Sutton J.M."/>
            <person name="Akob D.M."/>
            <person name="Bushman T.J."/>
        </authorList>
    </citation>
    <scope>NUCLEOTIDE SEQUENCE [LARGE SCALE GENOMIC DNA]</scope>
    <source>
        <strain evidence="4 5">DSM 44189</strain>
    </source>
</reference>
<dbReference type="SUPFAM" id="SSF51735">
    <property type="entry name" value="NAD(P)-binding Rossmann-fold domains"/>
    <property type="match status" value="1"/>
</dbReference>
<dbReference type="Pfam" id="PF13561">
    <property type="entry name" value="adh_short_C2"/>
    <property type="match status" value="1"/>
</dbReference>
<comment type="similarity">
    <text evidence="1">Belongs to the short-chain dehydrogenases/reductases (SDR) family.</text>
</comment>
<dbReference type="PRINTS" id="PR00080">
    <property type="entry name" value="SDRFAMILY"/>
</dbReference>
<dbReference type="PANTHER" id="PTHR24321:SF8">
    <property type="entry name" value="ESTRADIOL 17-BETA-DEHYDROGENASE 8-RELATED"/>
    <property type="match status" value="1"/>
</dbReference>
<name>A0ABU3WQF9_9NOCA</name>
<evidence type="ECO:0000256" key="1">
    <source>
        <dbReference type="ARBA" id="ARBA00006484"/>
    </source>
</evidence>
<dbReference type="NCBIfam" id="TIGR03971">
    <property type="entry name" value="SDR_subfam_1"/>
    <property type="match status" value="1"/>
</dbReference>